<proteinExistence type="predicted"/>
<comment type="caution">
    <text evidence="1">The sequence shown here is derived from an EMBL/GenBank/DDBJ whole genome shotgun (WGS) entry which is preliminary data.</text>
</comment>
<dbReference type="GO" id="GO:0003676">
    <property type="term" value="F:nucleic acid binding"/>
    <property type="evidence" value="ECO:0007669"/>
    <property type="project" value="InterPro"/>
</dbReference>
<dbReference type="AlphaFoldDB" id="A0AAV8Z5D7"/>
<evidence type="ECO:0000313" key="1">
    <source>
        <dbReference type="EMBL" id="KAJ8959203.1"/>
    </source>
</evidence>
<keyword evidence="2" id="KW-1185">Reference proteome</keyword>
<dbReference type="EMBL" id="JAPWTK010000014">
    <property type="protein sequence ID" value="KAJ8959203.1"/>
    <property type="molecule type" value="Genomic_DNA"/>
</dbReference>
<accession>A0AAV8Z5D7</accession>
<dbReference type="Gene3D" id="3.30.420.10">
    <property type="entry name" value="Ribonuclease H-like superfamily/Ribonuclease H"/>
    <property type="match status" value="1"/>
</dbReference>
<dbReference type="Proteomes" id="UP001162162">
    <property type="component" value="Unassembled WGS sequence"/>
</dbReference>
<evidence type="ECO:0000313" key="2">
    <source>
        <dbReference type="Proteomes" id="UP001162162"/>
    </source>
</evidence>
<gene>
    <name evidence="1" type="ORF">NQ318_022465</name>
</gene>
<sequence>MLKTSQLLIFFAGQEALKVISSLTYPIEMLVTKFIQNKSYSSKLWAALGRTIKVSGGCLKNQVHSDKFQLLKNRVLYEVWQLNNRTDAATSALRACRDKLEQNCVWLYFPHPELARQASGSLSLTENWAYATVPLEKRRTVNCEWHTSICLQKVFEERNKPNRRRRIGLHHNGGQQIGDFLSIDLVGPPRYSPDLALNNHFLFPHIKNKLRRRRFSSLEEAVDAFIRHGLEVLQLK</sequence>
<protein>
    <submittedName>
        <fullName evidence="1">Uncharacterized protein</fullName>
    </submittedName>
</protein>
<dbReference type="InterPro" id="IPR036397">
    <property type="entry name" value="RNaseH_sf"/>
</dbReference>
<name>A0AAV8Z5D7_9CUCU</name>
<organism evidence="1 2">
    <name type="scientific">Aromia moschata</name>
    <dbReference type="NCBI Taxonomy" id="1265417"/>
    <lineage>
        <taxon>Eukaryota</taxon>
        <taxon>Metazoa</taxon>
        <taxon>Ecdysozoa</taxon>
        <taxon>Arthropoda</taxon>
        <taxon>Hexapoda</taxon>
        <taxon>Insecta</taxon>
        <taxon>Pterygota</taxon>
        <taxon>Neoptera</taxon>
        <taxon>Endopterygota</taxon>
        <taxon>Coleoptera</taxon>
        <taxon>Polyphaga</taxon>
        <taxon>Cucujiformia</taxon>
        <taxon>Chrysomeloidea</taxon>
        <taxon>Cerambycidae</taxon>
        <taxon>Cerambycinae</taxon>
        <taxon>Callichromatini</taxon>
        <taxon>Aromia</taxon>
    </lineage>
</organism>
<reference evidence="1" key="1">
    <citation type="journal article" date="2023" name="Insect Mol. Biol.">
        <title>Genome sequencing provides insights into the evolution of gene families encoding plant cell wall-degrading enzymes in longhorned beetles.</title>
        <authorList>
            <person name="Shin N.R."/>
            <person name="Okamura Y."/>
            <person name="Kirsch R."/>
            <person name="Pauchet Y."/>
        </authorList>
    </citation>
    <scope>NUCLEOTIDE SEQUENCE</scope>
    <source>
        <strain evidence="1">AMC_N1</strain>
    </source>
</reference>